<feature type="transmembrane region" description="Helical" evidence="1">
    <location>
        <begin position="73"/>
        <end position="94"/>
    </location>
</feature>
<protein>
    <recommendedName>
        <fullName evidence="3">DUF4383 domain-containing protein</fullName>
    </recommendedName>
</protein>
<keyword evidence="1" id="KW-0812">Transmembrane</keyword>
<keyword evidence="1" id="KW-0472">Membrane</keyword>
<gene>
    <name evidence="2" type="ORF">AVDCRST_MAG93-5971</name>
</gene>
<feature type="transmembrane region" description="Helical" evidence="1">
    <location>
        <begin position="48"/>
        <end position="66"/>
    </location>
</feature>
<sequence>MSKQYNSLDNRPGVAINYAKIIGAVVLVVGILGLLFGNPRILGFNSDIVEDIVHLSTGAIMAYVGFAQRDNRLARTVVGALGVVYLVVGILGFVDPSLFGLIPNLYNLADNLLHLGLGVLGIIIGYFLPAATAVD</sequence>
<evidence type="ECO:0008006" key="3">
    <source>
        <dbReference type="Google" id="ProtNLM"/>
    </source>
</evidence>
<reference evidence="2" key="1">
    <citation type="submission" date="2020-02" db="EMBL/GenBank/DDBJ databases">
        <authorList>
            <person name="Meier V. D."/>
        </authorList>
    </citation>
    <scope>NUCLEOTIDE SEQUENCE</scope>
    <source>
        <strain evidence="2">AVDCRST_MAG93</strain>
    </source>
</reference>
<organism evidence="2">
    <name type="scientific">uncultured Chloroflexia bacterium</name>
    <dbReference type="NCBI Taxonomy" id="1672391"/>
    <lineage>
        <taxon>Bacteria</taxon>
        <taxon>Bacillati</taxon>
        <taxon>Chloroflexota</taxon>
        <taxon>Chloroflexia</taxon>
        <taxon>environmental samples</taxon>
    </lineage>
</organism>
<evidence type="ECO:0000313" key="2">
    <source>
        <dbReference type="EMBL" id="CAA9326195.1"/>
    </source>
</evidence>
<dbReference type="EMBL" id="CADCTR010002005">
    <property type="protein sequence ID" value="CAA9326195.1"/>
    <property type="molecule type" value="Genomic_DNA"/>
</dbReference>
<keyword evidence="1" id="KW-1133">Transmembrane helix</keyword>
<evidence type="ECO:0000256" key="1">
    <source>
        <dbReference type="SAM" id="Phobius"/>
    </source>
</evidence>
<proteinExistence type="predicted"/>
<dbReference type="AlphaFoldDB" id="A0A6J4LDQ9"/>
<dbReference type="Pfam" id="PF14325">
    <property type="entry name" value="DUF4383"/>
    <property type="match status" value="1"/>
</dbReference>
<name>A0A6J4LDQ9_9CHLR</name>
<feature type="transmembrane region" description="Helical" evidence="1">
    <location>
        <begin position="21"/>
        <end position="42"/>
    </location>
</feature>
<accession>A0A6J4LDQ9</accession>
<feature type="transmembrane region" description="Helical" evidence="1">
    <location>
        <begin position="114"/>
        <end position="134"/>
    </location>
</feature>